<reference evidence="2 3" key="1">
    <citation type="submission" date="2023-11" db="EMBL/GenBank/DDBJ databases">
        <title>Dfirmibasis_genome.</title>
        <authorList>
            <person name="Edelbroek B."/>
            <person name="Kjellin J."/>
            <person name="Jerlstrom-Hultqvist J."/>
            <person name="Soderbom F."/>
        </authorList>
    </citation>
    <scope>NUCLEOTIDE SEQUENCE [LARGE SCALE GENOMIC DNA]</scope>
    <source>
        <strain evidence="2 3">TNS-C-14</strain>
    </source>
</reference>
<evidence type="ECO:0000313" key="2">
    <source>
        <dbReference type="EMBL" id="KAK5576411.1"/>
    </source>
</evidence>
<sequence>MKKLLFVFFIINHFAIVTFGFENNICQLITADGLIDLSPLTLPEGGFYSGTFFDYIPNSFSLLFNICGDSKICNTLGNNTQNTNAQSCTFYPKDDSSTPTGFISKSKIDQIYQVPPYDCIQDSNQFYKGVSLSYYGAKDFVTKIDLYCNPSATSLDICDCIRINNGADPTIHKCSMFSITSQGIIDLSPLTLNYGYYSGVFFEGKPNSFSLLFNICGNSKKCSSLGGNNKNIYVQSCAFYPDIGTAPPMGYISQSRLIKISGGVSLSYYGGSFGTAQLDIYCDPSAKTVNIFDCTKINSKVQLFKCSMNSMYACPTSTNSSSSSSSFS</sequence>
<dbReference type="GO" id="GO:0005802">
    <property type="term" value="C:trans-Golgi network"/>
    <property type="evidence" value="ECO:0007669"/>
    <property type="project" value="TreeGrafter"/>
</dbReference>
<dbReference type="InterPro" id="IPR009011">
    <property type="entry name" value="Man6P_isomerase_rcpt-bd_dom_sf"/>
</dbReference>
<evidence type="ECO:0000256" key="1">
    <source>
        <dbReference type="SAM" id="SignalP"/>
    </source>
</evidence>
<dbReference type="GO" id="GO:0000139">
    <property type="term" value="C:Golgi membrane"/>
    <property type="evidence" value="ECO:0007669"/>
    <property type="project" value="UniProtKB-SubCell"/>
</dbReference>
<dbReference type="Proteomes" id="UP001344447">
    <property type="component" value="Unassembled WGS sequence"/>
</dbReference>
<proteinExistence type="predicted"/>
<dbReference type="SUPFAM" id="SSF50911">
    <property type="entry name" value="Mannose 6-phosphate receptor domain"/>
    <property type="match status" value="2"/>
</dbReference>
<evidence type="ECO:0008006" key="4">
    <source>
        <dbReference type="Google" id="ProtNLM"/>
    </source>
</evidence>
<evidence type="ECO:0000313" key="3">
    <source>
        <dbReference type="Proteomes" id="UP001344447"/>
    </source>
</evidence>
<dbReference type="PANTHER" id="PTHR15071:SF0">
    <property type="entry name" value="MANNOSE 6-PHOSPHATE RECEPTOR-LIKE PROTEIN 1"/>
    <property type="match status" value="1"/>
</dbReference>
<gene>
    <name evidence="2" type="ORF">RB653_007554</name>
</gene>
<dbReference type="PANTHER" id="PTHR15071">
    <property type="entry name" value="MANNOSE-6-PHOSPHATE RECEPTOR FAMILY MEMBER"/>
    <property type="match status" value="1"/>
</dbReference>
<accession>A0AAN7YRG9</accession>
<dbReference type="AlphaFoldDB" id="A0AAN7YRG9"/>
<comment type="caution">
    <text evidence="2">The sequence shown here is derived from an EMBL/GenBank/DDBJ whole genome shotgun (WGS) entry which is preliminary data.</text>
</comment>
<dbReference type="EMBL" id="JAVFKY010000005">
    <property type="protein sequence ID" value="KAK5576411.1"/>
    <property type="molecule type" value="Genomic_DNA"/>
</dbReference>
<feature type="signal peptide" evidence="1">
    <location>
        <begin position="1"/>
        <end position="20"/>
    </location>
</feature>
<protein>
    <recommendedName>
        <fullName evidence="4">Transmembrane protein</fullName>
    </recommendedName>
</protein>
<keyword evidence="3" id="KW-1185">Reference proteome</keyword>
<organism evidence="2 3">
    <name type="scientific">Dictyostelium firmibasis</name>
    <dbReference type="NCBI Taxonomy" id="79012"/>
    <lineage>
        <taxon>Eukaryota</taxon>
        <taxon>Amoebozoa</taxon>
        <taxon>Evosea</taxon>
        <taxon>Eumycetozoa</taxon>
        <taxon>Dictyostelia</taxon>
        <taxon>Dictyosteliales</taxon>
        <taxon>Dictyosteliaceae</taxon>
        <taxon>Dictyostelium</taxon>
    </lineage>
</organism>
<feature type="chain" id="PRO_5043056063" description="Transmembrane protein" evidence="1">
    <location>
        <begin position="21"/>
        <end position="328"/>
    </location>
</feature>
<dbReference type="Gene3D" id="2.70.130.10">
    <property type="entry name" value="Mannose-6-phosphate receptor binding domain"/>
    <property type="match status" value="1"/>
</dbReference>
<name>A0AAN7YRG9_9MYCE</name>
<keyword evidence="1" id="KW-0732">Signal</keyword>